<feature type="non-terminal residue" evidence="2">
    <location>
        <position position="139"/>
    </location>
</feature>
<protein>
    <submittedName>
        <fullName evidence="2">Uncharacterized protein</fullName>
    </submittedName>
</protein>
<sequence length="139" mass="15227">MNLVAQQVGYAIRPIVNQPVAPGGPSDPQDAARPGPLGLSPELLKGISFENGEIRVPASKVREIVGQYIGSDAELTLQHGSLRFHKDGSAKVWSTLTPRLADDGGVSIAFSDTKWRWFLFSGRLKNDEARDKFLEEIQK</sequence>
<dbReference type="EMBL" id="VGJX01000729">
    <property type="protein sequence ID" value="MBM3275805.1"/>
    <property type="molecule type" value="Genomic_DNA"/>
</dbReference>
<name>A0A937X7Z2_9BACT</name>
<reference evidence="2 3" key="1">
    <citation type="submission" date="2019-03" db="EMBL/GenBank/DDBJ databases">
        <title>Lake Tanganyika Metagenome-Assembled Genomes (MAGs).</title>
        <authorList>
            <person name="Tran P."/>
        </authorList>
    </citation>
    <scope>NUCLEOTIDE SEQUENCE [LARGE SCALE GENOMIC DNA]</scope>
    <source>
        <strain evidence="2">K_DeepCast_65m_m2_236</strain>
    </source>
</reference>
<organism evidence="2 3">
    <name type="scientific">Candidatus Tanganyikabacteria bacterium</name>
    <dbReference type="NCBI Taxonomy" id="2961651"/>
    <lineage>
        <taxon>Bacteria</taxon>
        <taxon>Bacillati</taxon>
        <taxon>Candidatus Sericytochromatia</taxon>
        <taxon>Candidatus Tanganyikabacteria</taxon>
    </lineage>
</organism>
<dbReference type="Proteomes" id="UP000703893">
    <property type="component" value="Unassembled WGS sequence"/>
</dbReference>
<evidence type="ECO:0000256" key="1">
    <source>
        <dbReference type="SAM" id="MobiDB-lite"/>
    </source>
</evidence>
<feature type="region of interest" description="Disordered" evidence="1">
    <location>
        <begin position="16"/>
        <end position="39"/>
    </location>
</feature>
<comment type="caution">
    <text evidence="2">The sequence shown here is derived from an EMBL/GenBank/DDBJ whole genome shotgun (WGS) entry which is preliminary data.</text>
</comment>
<accession>A0A937X7Z2</accession>
<gene>
    <name evidence="2" type="ORF">FJZ00_11670</name>
</gene>
<proteinExistence type="predicted"/>
<evidence type="ECO:0000313" key="2">
    <source>
        <dbReference type="EMBL" id="MBM3275805.1"/>
    </source>
</evidence>
<evidence type="ECO:0000313" key="3">
    <source>
        <dbReference type="Proteomes" id="UP000703893"/>
    </source>
</evidence>
<dbReference type="AlphaFoldDB" id="A0A937X7Z2"/>